<dbReference type="PANTHER" id="PTHR30050">
    <property type="entry name" value="CHROMOSOMAL REPLICATION INITIATOR PROTEIN DNAA"/>
    <property type="match status" value="1"/>
</dbReference>
<comment type="caution">
    <text evidence="14">The sequence shown here is derived from an EMBL/GenBank/DDBJ whole genome shotgun (WGS) entry which is preliminary data.</text>
</comment>
<proteinExistence type="inferred from homology"/>
<feature type="region of interest" description="Domain IV, binds dsDNA" evidence="8">
    <location>
        <begin position="337"/>
        <end position="457"/>
    </location>
</feature>
<keyword evidence="5 8" id="KW-0067">ATP-binding</keyword>
<dbReference type="SUPFAM" id="SSF52540">
    <property type="entry name" value="P-loop containing nucleoside triphosphate hydrolases"/>
    <property type="match status" value="1"/>
</dbReference>
<dbReference type="RefSeq" id="WP_106777255.1">
    <property type="nucleotide sequence ID" value="NZ_JYGE01000006.1"/>
</dbReference>
<evidence type="ECO:0000256" key="7">
    <source>
        <dbReference type="ARBA" id="ARBA00023125"/>
    </source>
</evidence>
<evidence type="ECO:0000256" key="2">
    <source>
        <dbReference type="ARBA" id="ARBA00022490"/>
    </source>
</evidence>
<dbReference type="GO" id="GO:0005737">
    <property type="term" value="C:cytoplasm"/>
    <property type="evidence" value="ECO:0007669"/>
    <property type="project" value="UniProtKB-SubCell"/>
</dbReference>
<dbReference type="GO" id="GO:0006275">
    <property type="term" value="P:regulation of DNA replication"/>
    <property type="evidence" value="ECO:0007669"/>
    <property type="project" value="UniProtKB-UniRule"/>
</dbReference>
<dbReference type="SMART" id="SM00382">
    <property type="entry name" value="AAA"/>
    <property type="match status" value="1"/>
</dbReference>
<evidence type="ECO:0000256" key="5">
    <source>
        <dbReference type="ARBA" id="ARBA00022840"/>
    </source>
</evidence>
<comment type="function">
    <text evidence="8 10">Plays an essential role in the initiation and regulation of chromosomal replication. ATP-DnaA binds to the origin of replication (oriC) to initiate formation of the DNA replication initiation complex once per cell cycle. Binds the DnaA box (a 9 base pair repeat at the origin) and separates the double-stranded (ds)DNA. Forms a right-handed helical filament on oriC DNA; dsDNA binds to the exterior of the filament while single-stranded (ss)DNA is stabiized in the filament's interior. The ATP-DnaA-oriC complex binds and stabilizes one strand of the AT-rich DNA unwinding element (DUE), permitting loading of DNA polymerase. After initiation quickly degrades to an ADP-DnaA complex that is not apt for DNA replication. Binds acidic phospholipids.</text>
</comment>
<dbReference type="Gene3D" id="1.10.1750.10">
    <property type="match status" value="1"/>
</dbReference>
<dbReference type="AlphaFoldDB" id="A0A2P7PZN8"/>
<dbReference type="HAMAP" id="MF_00377">
    <property type="entry name" value="DnaA_bact"/>
    <property type="match status" value="1"/>
</dbReference>
<dbReference type="Gene3D" id="1.10.8.60">
    <property type="match status" value="1"/>
</dbReference>
<feature type="binding site" evidence="8">
    <location>
        <position position="166"/>
    </location>
    <ligand>
        <name>ATP</name>
        <dbReference type="ChEBI" id="CHEBI:30616"/>
    </ligand>
</feature>
<feature type="binding site" evidence="8">
    <location>
        <position position="167"/>
    </location>
    <ligand>
        <name>ATP</name>
        <dbReference type="ChEBI" id="CHEBI:30616"/>
    </ligand>
</feature>
<evidence type="ECO:0000256" key="9">
    <source>
        <dbReference type="NCBIfam" id="TIGR00362"/>
    </source>
</evidence>
<evidence type="ECO:0000256" key="11">
    <source>
        <dbReference type="RuleBase" id="RU004227"/>
    </source>
</evidence>
<evidence type="ECO:0000313" key="14">
    <source>
        <dbReference type="EMBL" id="PSJ31170.1"/>
    </source>
</evidence>
<dbReference type="SUPFAM" id="SSF48295">
    <property type="entry name" value="TrpR-like"/>
    <property type="match status" value="1"/>
</dbReference>
<comment type="similarity">
    <text evidence="1 8 11">Belongs to the DnaA family.</text>
</comment>
<dbReference type="CDD" id="cd06571">
    <property type="entry name" value="Bac_DnaA_C"/>
    <property type="match status" value="1"/>
</dbReference>
<evidence type="ECO:0000256" key="10">
    <source>
        <dbReference type="RuleBase" id="RU000577"/>
    </source>
</evidence>
<feature type="binding site" evidence="8">
    <location>
        <position position="168"/>
    </location>
    <ligand>
        <name>ATP</name>
        <dbReference type="ChEBI" id="CHEBI:30616"/>
    </ligand>
</feature>
<dbReference type="GO" id="GO:0005524">
    <property type="term" value="F:ATP binding"/>
    <property type="evidence" value="ECO:0007669"/>
    <property type="project" value="UniProtKB-UniRule"/>
</dbReference>
<gene>
    <name evidence="8" type="primary">dnaA</name>
    <name evidence="14" type="ORF">UF10_07010</name>
</gene>
<dbReference type="GO" id="GO:0008289">
    <property type="term" value="F:lipid binding"/>
    <property type="evidence" value="ECO:0007669"/>
    <property type="project" value="UniProtKB-KW"/>
</dbReference>
<evidence type="ECO:0000259" key="12">
    <source>
        <dbReference type="SMART" id="SM00382"/>
    </source>
</evidence>
<dbReference type="Proteomes" id="UP000241434">
    <property type="component" value="Unassembled WGS sequence"/>
</dbReference>
<dbReference type="OrthoDB" id="9807019at2"/>
<dbReference type="GO" id="GO:0003688">
    <property type="term" value="F:DNA replication origin binding"/>
    <property type="evidence" value="ECO:0007669"/>
    <property type="project" value="UniProtKB-UniRule"/>
</dbReference>
<dbReference type="GO" id="GO:0006270">
    <property type="term" value="P:DNA replication initiation"/>
    <property type="evidence" value="ECO:0007669"/>
    <property type="project" value="UniProtKB-UniRule"/>
</dbReference>
<dbReference type="InterPro" id="IPR018312">
    <property type="entry name" value="Chromosome_initiator_DnaA_CS"/>
</dbReference>
<dbReference type="CDD" id="cd00009">
    <property type="entry name" value="AAA"/>
    <property type="match status" value="1"/>
</dbReference>
<keyword evidence="2 8" id="KW-0963">Cytoplasm</keyword>
<evidence type="ECO:0000256" key="4">
    <source>
        <dbReference type="ARBA" id="ARBA00022741"/>
    </source>
</evidence>
<dbReference type="PRINTS" id="PR00051">
    <property type="entry name" value="DNAA"/>
</dbReference>
<feature type="region of interest" description="Domain I, interacts with DnaA modulators" evidence="8">
    <location>
        <begin position="1"/>
        <end position="94"/>
    </location>
</feature>
<dbReference type="InterPro" id="IPR013317">
    <property type="entry name" value="DnaA_dom"/>
</dbReference>
<evidence type="ECO:0000256" key="6">
    <source>
        <dbReference type="ARBA" id="ARBA00023121"/>
    </source>
</evidence>
<keyword evidence="3 8" id="KW-0235">DNA replication</keyword>
<feature type="domain" description="AAA+ ATPase" evidence="12">
    <location>
        <begin position="153"/>
        <end position="285"/>
    </location>
</feature>
<dbReference type="Pfam" id="PF00308">
    <property type="entry name" value="Bac_DnaA"/>
    <property type="match status" value="1"/>
</dbReference>
<comment type="subunit">
    <text evidence="8">Oligomerizes as a right-handed, spiral filament on DNA at oriC.</text>
</comment>
<protein>
    <recommendedName>
        <fullName evidence="8 9">Chromosomal replication initiator protein DnaA</fullName>
    </recommendedName>
</protein>
<keyword evidence="6 8" id="KW-0446">Lipid-binding</keyword>
<dbReference type="FunFam" id="3.40.50.300:FF:000668">
    <property type="entry name" value="Chromosomal replication initiator protein DnaA"/>
    <property type="match status" value="1"/>
</dbReference>
<feature type="binding site" evidence="8">
    <location>
        <position position="164"/>
    </location>
    <ligand>
        <name>ATP</name>
        <dbReference type="ChEBI" id="CHEBI:30616"/>
    </ligand>
</feature>
<sequence length="457" mass="51891">MDANKLWISAKQKLKGSFPKSFFEIYFNEESIPIAIKDHVFYLKGNIRTKEFFENQKKDILLNAFSELAANINDVVVMTDIEEELAFFDTIDKENAKKDIKKDERAKLISKASNISNANLNPKYTFDTFVVGPSNNIAVAACQRVAGSDDILNDNPLFLYGGVGLGKTHLMHAIGHDVLERDPSKKVLYVSSETFTNELIMAIREKKNDEFRHKYRSVDLFMIDDVQFIAGKTSVEEELFHTFNDVYAAGKKIILSSDRPPRDIPHLKDRLKSRFICGIMVDIQAPDYSTRMAILQSKAENDNLYIPKDVIEYIADNVKSNIRELEGALNKVILYADLSSKELNLDTAKEALKDILVSYKTKEINVLRIKEMVADAYNVTVDDLNSKKRTKNIAFPRQIAMYIARNLLDISLPNIGDEFGGRDHTTVMHAIKKVEDEMSKSEITKVKIEKIVSDLNG</sequence>
<evidence type="ECO:0000256" key="3">
    <source>
        <dbReference type="ARBA" id="ARBA00022705"/>
    </source>
</evidence>
<dbReference type="InterPro" id="IPR001957">
    <property type="entry name" value="Chromosome_initiator_DnaA"/>
</dbReference>
<dbReference type="InterPro" id="IPR013159">
    <property type="entry name" value="DnaA_C"/>
</dbReference>
<dbReference type="InterPro" id="IPR027417">
    <property type="entry name" value="P-loop_NTPase"/>
</dbReference>
<feature type="domain" description="Chromosomal replication initiator DnaA C-terminal" evidence="13">
    <location>
        <begin position="365"/>
        <end position="434"/>
    </location>
</feature>
<dbReference type="NCBIfam" id="TIGR00362">
    <property type="entry name" value="DnaA"/>
    <property type="match status" value="1"/>
</dbReference>
<dbReference type="GO" id="GO:0005886">
    <property type="term" value="C:plasma membrane"/>
    <property type="evidence" value="ECO:0007669"/>
    <property type="project" value="TreeGrafter"/>
</dbReference>
<keyword evidence="4 8" id="KW-0547">Nucleotide-binding</keyword>
<comment type="subcellular location">
    <subcellularLocation>
        <location evidence="8">Cytoplasm</location>
    </subcellularLocation>
</comment>
<dbReference type="EMBL" id="JYGE01000006">
    <property type="protein sequence ID" value="PSJ31170.1"/>
    <property type="molecule type" value="Genomic_DNA"/>
</dbReference>
<dbReference type="PANTHER" id="PTHR30050:SF2">
    <property type="entry name" value="CHROMOSOMAL REPLICATION INITIATOR PROTEIN DNAA"/>
    <property type="match status" value="1"/>
</dbReference>
<evidence type="ECO:0000259" key="13">
    <source>
        <dbReference type="SMART" id="SM00760"/>
    </source>
</evidence>
<dbReference type="PROSITE" id="PS01008">
    <property type="entry name" value="DNAA"/>
    <property type="match status" value="1"/>
</dbReference>
<accession>A0A2P7PZN8</accession>
<dbReference type="Pfam" id="PF08299">
    <property type="entry name" value="Bac_DnaA_C"/>
    <property type="match status" value="1"/>
</dbReference>
<dbReference type="Gene3D" id="3.40.50.300">
    <property type="entry name" value="P-loop containing nucleotide triphosphate hydrolases"/>
    <property type="match status" value="1"/>
</dbReference>
<comment type="caution">
    <text evidence="8">Lacks conserved residue(s) required for the propagation of feature annotation.</text>
</comment>
<dbReference type="InterPro" id="IPR003593">
    <property type="entry name" value="AAA+_ATPase"/>
</dbReference>
<keyword evidence="15" id="KW-1185">Reference proteome</keyword>
<dbReference type="InterPro" id="IPR020591">
    <property type="entry name" value="Chromosome_initiator_DnaA-like"/>
</dbReference>
<organism evidence="14 15">
    <name type="scientific">Peptostreptococcus russellii</name>
    <dbReference type="NCBI Taxonomy" id="215200"/>
    <lineage>
        <taxon>Bacteria</taxon>
        <taxon>Bacillati</taxon>
        <taxon>Bacillota</taxon>
        <taxon>Clostridia</taxon>
        <taxon>Peptostreptococcales</taxon>
        <taxon>Peptostreptococcaceae</taxon>
        <taxon>Peptostreptococcus</taxon>
    </lineage>
</organism>
<keyword evidence="7 8" id="KW-0238">DNA-binding</keyword>
<evidence type="ECO:0000256" key="8">
    <source>
        <dbReference type="HAMAP-Rule" id="MF_00377"/>
    </source>
</evidence>
<comment type="domain">
    <text evidence="8">Domain I is involved in oligomerization and binding regulators, domain II is flexibile and of varying length in different bacteria, domain III forms the AAA+ region, while domain IV binds dsDNA.</text>
</comment>
<dbReference type="FunFam" id="1.10.8.60:FF:000003">
    <property type="entry name" value="Chromosomal replication initiator protein DnaA"/>
    <property type="match status" value="1"/>
</dbReference>
<dbReference type="SMART" id="SM00760">
    <property type="entry name" value="Bac_DnaA_C"/>
    <property type="match status" value="1"/>
</dbReference>
<dbReference type="InterPro" id="IPR010921">
    <property type="entry name" value="Trp_repressor/repl_initiator"/>
</dbReference>
<evidence type="ECO:0000256" key="1">
    <source>
        <dbReference type="ARBA" id="ARBA00006583"/>
    </source>
</evidence>
<reference evidence="14" key="1">
    <citation type="thesis" date="2015" institute="Rutgers" country="The State University of New Jersey, 14 College Farm Rd., New Brunswick, NJ, USA">
        <title>Ammonia toxicity in bacteria and its implications for treatment of and resource recovery from highly nitrogenous organic wastes.</title>
        <authorList>
            <person name="Luther A.K."/>
        </authorList>
    </citation>
    <scope>NUCLEOTIDE SEQUENCE</scope>
    <source>
        <strain evidence="14">RT-10B</strain>
    </source>
</reference>
<name>A0A2P7PZN8_9FIRM</name>
<evidence type="ECO:0000313" key="15">
    <source>
        <dbReference type="Proteomes" id="UP000241434"/>
    </source>
</evidence>